<evidence type="ECO:0000256" key="6">
    <source>
        <dbReference type="ARBA" id="ARBA00023152"/>
    </source>
</evidence>
<evidence type="ECO:0000313" key="7">
    <source>
        <dbReference type="EMBL" id="KAF7487751.1"/>
    </source>
</evidence>
<proteinExistence type="predicted"/>
<dbReference type="GO" id="GO:0046872">
    <property type="term" value="F:metal ion binding"/>
    <property type="evidence" value="ECO:0007669"/>
    <property type="project" value="UniProtKB-KW"/>
</dbReference>
<keyword evidence="9" id="KW-1185">Reference proteome</keyword>
<keyword evidence="6" id="KW-0324">Glycolysis</keyword>
<keyword evidence="5" id="KW-0460">Magnesium</keyword>
<keyword evidence="3" id="KW-0479">Metal-binding</keyword>
<accession>A0A834R0K8</accession>
<dbReference type="AlphaFoldDB" id="A0A834R0K8"/>
<organism evidence="7">
    <name type="scientific">Sarcoptes scabiei</name>
    <name type="common">Itch mite</name>
    <name type="synonym">Acarus scabiei</name>
    <dbReference type="NCBI Taxonomy" id="52283"/>
    <lineage>
        <taxon>Eukaryota</taxon>
        <taxon>Metazoa</taxon>
        <taxon>Ecdysozoa</taxon>
        <taxon>Arthropoda</taxon>
        <taxon>Chelicerata</taxon>
        <taxon>Arachnida</taxon>
        <taxon>Acari</taxon>
        <taxon>Acariformes</taxon>
        <taxon>Sarcoptiformes</taxon>
        <taxon>Astigmata</taxon>
        <taxon>Psoroptidia</taxon>
        <taxon>Sarcoptoidea</taxon>
        <taxon>Sarcoptidae</taxon>
        <taxon>Sarcoptinae</taxon>
        <taxon>Sarcoptes</taxon>
    </lineage>
</organism>
<keyword evidence="2" id="KW-0808">Transferase</keyword>
<dbReference type="PANTHER" id="PTHR21208">
    <property type="entry name" value="ADP-DEPENDENT GLUCOKINASE"/>
    <property type="match status" value="1"/>
</dbReference>
<dbReference type="GO" id="GO:0006096">
    <property type="term" value="P:glycolytic process"/>
    <property type="evidence" value="ECO:0007669"/>
    <property type="project" value="UniProtKB-KW"/>
</dbReference>
<dbReference type="Proteomes" id="UP000070412">
    <property type="component" value="Unassembled WGS sequence"/>
</dbReference>
<protein>
    <submittedName>
        <fullName evidence="7">ADP-dependent glucokinase</fullName>
    </submittedName>
</protein>
<dbReference type="InterPro" id="IPR007666">
    <property type="entry name" value="ADP_PFK/GK"/>
</dbReference>
<dbReference type="GO" id="GO:0005783">
    <property type="term" value="C:endoplasmic reticulum"/>
    <property type="evidence" value="ECO:0007669"/>
    <property type="project" value="TreeGrafter"/>
</dbReference>
<name>A0A834R0K8_SARSC</name>
<evidence type="ECO:0000313" key="9">
    <source>
        <dbReference type="Proteomes" id="UP000070412"/>
    </source>
</evidence>
<reference evidence="7" key="2">
    <citation type="submission" date="2020-01" db="EMBL/GenBank/DDBJ databases">
        <authorList>
            <person name="Korhonen P.K.K."/>
            <person name="Guangxu M.G."/>
            <person name="Wang T.W."/>
            <person name="Stroehlein A.J.S."/>
            <person name="Young N.D."/>
            <person name="Ang C.-S.A."/>
            <person name="Fernando D.W.F."/>
            <person name="Lu H.L."/>
            <person name="Taylor S.T."/>
            <person name="Ehtesham M.E.M."/>
            <person name="Najaraj S.H.N."/>
            <person name="Harsha G.H.G."/>
            <person name="Madugundu A.M."/>
            <person name="Renuse S.R."/>
            <person name="Holt D.H."/>
            <person name="Pandey A.P."/>
            <person name="Papenfuss A.P."/>
            <person name="Gasser R.B.G."/>
            <person name="Fischer K.F."/>
        </authorList>
    </citation>
    <scope>NUCLEOTIDE SEQUENCE</scope>
    <source>
        <strain evidence="7">SSS_KF_BRIS2020</strain>
    </source>
</reference>
<reference evidence="9" key="1">
    <citation type="journal article" date="2020" name="PLoS Negl. Trop. Dis.">
        <title>High-quality nuclear genome for Sarcoptes scabiei-A critical resource for a neglected parasite.</title>
        <authorList>
            <person name="Korhonen P.K."/>
            <person name="Gasser R.B."/>
            <person name="Ma G."/>
            <person name="Wang T."/>
            <person name="Stroehlein A.J."/>
            <person name="Young N.D."/>
            <person name="Ang C.S."/>
            <person name="Fernando D.D."/>
            <person name="Lu H.C."/>
            <person name="Taylor S."/>
            <person name="Reynolds S.L."/>
            <person name="Mofiz E."/>
            <person name="Najaraj S.H."/>
            <person name="Gowda H."/>
            <person name="Madugundu A."/>
            <person name="Renuse S."/>
            <person name="Holt D."/>
            <person name="Pandey A."/>
            <person name="Papenfuss A.T."/>
            <person name="Fischer K."/>
        </authorList>
    </citation>
    <scope>NUCLEOTIDE SEQUENCE [LARGE SCALE GENOMIC DNA]</scope>
</reference>
<keyword evidence="4 7" id="KW-0418">Kinase</keyword>
<evidence type="ECO:0000256" key="1">
    <source>
        <dbReference type="ARBA" id="ARBA00022490"/>
    </source>
</evidence>
<keyword evidence="1" id="KW-0963">Cytoplasm</keyword>
<reference evidence="8" key="3">
    <citation type="submission" date="2022-06" db="UniProtKB">
        <authorList>
            <consortium name="EnsemblMetazoa"/>
        </authorList>
    </citation>
    <scope>IDENTIFICATION</scope>
</reference>
<sequence length="536" mass="61474">MFHDESTALYVIFNFVSCNFIVYFKDSWESNTNYQVLEENLSRSLNIFHQNYLKIWHTFQTSAILVYRRLFQTRASIEHILQRLLEEEKNSLVQRDSKVAIGLGVCTDLVVEAVDVLKDFSTTIAKPHGSIESWQDFLELFAYYFKHGAASERYINSKHVFKRLLDLIDQQADRRKKKAIGGNAALMSLRFSREGIQDILLGAQMSPELHKNFPKNIKISGPIIENDDYHIMLEYKTNQKWNQFESPRANRLIVHSDDNNVKLMARTNFFNQLADFRPNLLIITGIHMLDMSPIDFEIRSKAITDLSKDIENFAKSNPSARKHFEMGSYTENRLLDSVVNRIFPTIDSFGMNEQEVANLLSFIKFGNISYATNPFPRVAIVLDEMRELFQLIIANGNDKISRLHVHTLAYQVVMVRIDPKRDRPLWKSSKAAMAKASLTAYRHTCDTETIDTNRAEILLDDSFSTTTKEIPIGDDSSNRLRRIRLDDAVNCWEEILQNNPKIKVQICLSIGIVCTKVVQTGGAGDNISAAGIILQF</sequence>
<evidence type="ECO:0000256" key="5">
    <source>
        <dbReference type="ARBA" id="ARBA00022842"/>
    </source>
</evidence>
<evidence type="ECO:0000256" key="4">
    <source>
        <dbReference type="ARBA" id="ARBA00022777"/>
    </source>
</evidence>
<gene>
    <name evidence="7" type="ORF">SSS_6456</name>
</gene>
<dbReference type="PROSITE" id="PS51255">
    <property type="entry name" value="ADPK"/>
    <property type="match status" value="1"/>
</dbReference>
<dbReference type="GO" id="GO:0043843">
    <property type="term" value="F:ADP-specific glucokinase activity"/>
    <property type="evidence" value="ECO:0007669"/>
    <property type="project" value="TreeGrafter"/>
</dbReference>
<dbReference type="SUPFAM" id="SSF53613">
    <property type="entry name" value="Ribokinase-like"/>
    <property type="match status" value="1"/>
</dbReference>
<dbReference type="OrthoDB" id="5847021at2759"/>
<dbReference type="GO" id="GO:0006006">
    <property type="term" value="P:glucose metabolic process"/>
    <property type="evidence" value="ECO:0007669"/>
    <property type="project" value="TreeGrafter"/>
</dbReference>
<dbReference type="PANTHER" id="PTHR21208:SF1">
    <property type="entry name" value="ADP-DEPENDENT GLUCOKINASE"/>
    <property type="match status" value="1"/>
</dbReference>
<dbReference type="EnsemblMetazoa" id="SSS_6456s_mrna">
    <property type="protein sequence ID" value="KAF7487751.1"/>
    <property type="gene ID" value="SSS_6456"/>
</dbReference>
<dbReference type="Gene3D" id="3.40.1190.20">
    <property type="match status" value="1"/>
</dbReference>
<dbReference type="Pfam" id="PF04587">
    <property type="entry name" value="ADP_PFK_GK"/>
    <property type="match status" value="1"/>
</dbReference>
<dbReference type="InterPro" id="IPR029056">
    <property type="entry name" value="Ribokinase-like"/>
</dbReference>
<evidence type="ECO:0000313" key="8">
    <source>
        <dbReference type="EnsemblMetazoa" id="KAF7487751.1"/>
    </source>
</evidence>
<evidence type="ECO:0000256" key="3">
    <source>
        <dbReference type="ARBA" id="ARBA00022723"/>
    </source>
</evidence>
<evidence type="ECO:0000256" key="2">
    <source>
        <dbReference type="ARBA" id="ARBA00022679"/>
    </source>
</evidence>
<dbReference type="EMBL" id="WVUK01000066">
    <property type="protein sequence ID" value="KAF7487751.1"/>
    <property type="molecule type" value="Genomic_DNA"/>
</dbReference>